<keyword evidence="2" id="KW-0597">Phosphoprotein</keyword>
<dbReference type="InterPro" id="IPR036388">
    <property type="entry name" value="WH-like_DNA-bd_sf"/>
</dbReference>
<keyword evidence="7" id="KW-1185">Reference proteome</keyword>
<dbReference type="InterPro" id="IPR001789">
    <property type="entry name" value="Sig_transdc_resp-reg_receiver"/>
</dbReference>
<dbReference type="InterPro" id="IPR039420">
    <property type="entry name" value="WalR-like"/>
</dbReference>
<name>A0ABT8H640_MYCAO</name>
<evidence type="ECO:0000256" key="1">
    <source>
        <dbReference type="ARBA" id="ARBA00023125"/>
    </source>
</evidence>
<organism evidence="6 7">
    <name type="scientific">Mycolicibacterium austroafricanum</name>
    <name type="common">Mycobacterium austroafricanum</name>
    <dbReference type="NCBI Taxonomy" id="39687"/>
    <lineage>
        <taxon>Bacteria</taxon>
        <taxon>Bacillati</taxon>
        <taxon>Actinomycetota</taxon>
        <taxon>Actinomycetes</taxon>
        <taxon>Mycobacteriales</taxon>
        <taxon>Mycobacteriaceae</taxon>
        <taxon>Mycolicibacterium</taxon>
    </lineage>
</organism>
<evidence type="ECO:0000256" key="3">
    <source>
        <dbReference type="PROSITE-ProRule" id="PRU01091"/>
    </source>
</evidence>
<dbReference type="PANTHER" id="PTHR48111">
    <property type="entry name" value="REGULATOR OF RPOS"/>
    <property type="match status" value="1"/>
</dbReference>
<protein>
    <submittedName>
        <fullName evidence="6">Response regulator transcription factor</fullName>
    </submittedName>
</protein>
<dbReference type="CDD" id="cd17574">
    <property type="entry name" value="REC_OmpR"/>
    <property type="match status" value="1"/>
</dbReference>
<evidence type="ECO:0000313" key="7">
    <source>
        <dbReference type="Proteomes" id="UP001172687"/>
    </source>
</evidence>
<feature type="DNA-binding region" description="OmpR/PhoB-type" evidence="3">
    <location>
        <begin position="142"/>
        <end position="239"/>
    </location>
</feature>
<evidence type="ECO:0000313" key="6">
    <source>
        <dbReference type="EMBL" id="MDN4516234.1"/>
    </source>
</evidence>
<dbReference type="EMBL" id="JAUHTC010000001">
    <property type="protein sequence ID" value="MDN4516234.1"/>
    <property type="molecule type" value="Genomic_DNA"/>
</dbReference>
<dbReference type="SMART" id="SM00862">
    <property type="entry name" value="Trans_reg_C"/>
    <property type="match status" value="1"/>
</dbReference>
<dbReference type="InterPro" id="IPR011006">
    <property type="entry name" value="CheY-like_superfamily"/>
</dbReference>
<feature type="domain" description="Response regulatory" evidence="4">
    <location>
        <begin position="20"/>
        <end position="134"/>
    </location>
</feature>
<dbReference type="Pfam" id="PF00072">
    <property type="entry name" value="Response_reg"/>
    <property type="match status" value="1"/>
</dbReference>
<dbReference type="PROSITE" id="PS50110">
    <property type="entry name" value="RESPONSE_REGULATORY"/>
    <property type="match status" value="1"/>
</dbReference>
<evidence type="ECO:0000256" key="2">
    <source>
        <dbReference type="PROSITE-ProRule" id="PRU00169"/>
    </source>
</evidence>
<sequence>MNLIDAGARSPEALSREHRSVLVVDDDPGICDLLESVLELAGYHARRASDAGEAMTTATRHRIDLALIDIGLAGVDGRVLLPHLRRQDPTTGLILLTARSDIESKVDALRGGADDYITKPFHPTEVIARVDAVLRRTKGEEPSELGYADLTVDIDRLTVRRAQRKLALTPTELRLLVFLLRNAERVVSRSQILDQVWQYEFRGEGLIVEKVISNLRRKVDTGSEPLIHTVRGFGYTLRRADRDT</sequence>
<dbReference type="Pfam" id="PF00486">
    <property type="entry name" value="Trans_reg_C"/>
    <property type="match status" value="1"/>
</dbReference>
<gene>
    <name evidence="6" type="ORF">QYF68_00120</name>
</gene>
<dbReference type="Proteomes" id="UP001172687">
    <property type="component" value="Unassembled WGS sequence"/>
</dbReference>
<dbReference type="RefSeq" id="WP_011779562.1">
    <property type="nucleotide sequence ID" value="NZ_CP070380.1"/>
</dbReference>
<dbReference type="SMART" id="SM00448">
    <property type="entry name" value="REC"/>
    <property type="match status" value="1"/>
</dbReference>
<feature type="domain" description="OmpR/PhoB-type" evidence="5">
    <location>
        <begin position="142"/>
        <end position="239"/>
    </location>
</feature>
<dbReference type="CDD" id="cd00383">
    <property type="entry name" value="trans_reg_C"/>
    <property type="match status" value="1"/>
</dbReference>
<dbReference type="PANTHER" id="PTHR48111:SF28">
    <property type="entry name" value="TRANSCRIPTIONAL REGULATORY PROTEIN TCRX-RELATED"/>
    <property type="match status" value="1"/>
</dbReference>
<proteinExistence type="predicted"/>
<dbReference type="PROSITE" id="PS51755">
    <property type="entry name" value="OMPR_PHOB"/>
    <property type="match status" value="1"/>
</dbReference>
<reference evidence="6" key="1">
    <citation type="submission" date="2023-07" db="EMBL/GenBank/DDBJ databases">
        <title>Degradation of tert-butanol by M. austroafricanum TBA100.</title>
        <authorList>
            <person name="Helbich S."/>
            <person name="Vainshtein Y."/>
        </authorList>
    </citation>
    <scope>NUCLEOTIDE SEQUENCE</scope>
    <source>
        <strain evidence="6">TBA100</strain>
    </source>
</reference>
<dbReference type="Gene3D" id="1.10.10.10">
    <property type="entry name" value="Winged helix-like DNA-binding domain superfamily/Winged helix DNA-binding domain"/>
    <property type="match status" value="1"/>
</dbReference>
<feature type="modified residue" description="4-aspartylphosphate" evidence="2">
    <location>
        <position position="69"/>
    </location>
</feature>
<dbReference type="Gene3D" id="3.40.50.2300">
    <property type="match status" value="1"/>
</dbReference>
<keyword evidence="1 3" id="KW-0238">DNA-binding</keyword>
<dbReference type="SUPFAM" id="SSF52172">
    <property type="entry name" value="CheY-like"/>
    <property type="match status" value="1"/>
</dbReference>
<accession>A0ABT8H640</accession>
<evidence type="ECO:0000259" key="5">
    <source>
        <dbReference type="PROSITE" id="PS51755"/>
    </source>
</evidence>
<dbReference type="Gene3D" id="6.10.250.690">
    <property type="match status" value="1"/>
</dbReference>
<comment type="caution">
    <text evidence="6">The sequence shown here is derived from an EMBL/GenBank/DDBJ whole genome shotgun (WGS) entry which is preliminary data.</text>
</comment>
<dbReference type="InterPro" id="IPR001867">
    <property type="entry name" value="OmpR/PhoB-type_DNA-bd"/>
</dbReference>
<evidence type="ECO:0000259" key="4">
    <source>
        <dbReference type="PROSITE" id="PS50110"/>
    </source>
</evidence>